<dbReference type="InterPro" id="IPR012348">
    <property type="entry name" value="RNR-like"/>
</dbReference>
<dbReference type="EMBL" id="JBHTHX010000851">
    <property type="protein sequence ID" value="MFD0887212.1"/>
    <property type="molecule type" value="Genomic_DNA"/>
</dbReference>
<dbReference type="InterPro" id="IPR009078">
    <property type="entry name" value="Ferritin-like_SF"/>
</dbReference>
<name>A0ABW3DWS6_9ACTN</name>
<dbReference type="SUPFAM" id="SSF47240">
    <property type="entry name" value="Ferritin-like"/>
    <property type="match status" value="1"/>
</dbReference>
<accession>A0ABW3DWS6</accession>
<dbReference type="InterPro" id="IPR025859">
    <property type="entry name" value="AurF/CmlI"/>
</dbReference>
<gene>
    <name evidence="1" type="ORF">ACFQ08_21925</name>
</gene>
<reference evidence="2" key="1">
    <citation type="journal article" date="2019" name="Int. J. Syst. Evol. Microbiol.">
        <title>The Global Catalogue of Microorganisms (GCM) 10K type strain sequencing project: providing services to taxonomists for standard genome sequencing and annotation.</title>
        <authorList>
            <consortium name="The Broad Institute Genomics Platform"/>
            <consortium name="The Broad Institute Genome Sequencing Center for Infectious Disease"/>
            <person name="Wu L."/>
            <person name="Ma J."/>
        </authorList>
    </citation>
    <scope>NUCLEOTIDE SEQUENCE [LARGE SCALE GENOMIC DNA]</scope>
    <source>
        <strain evidence="2">CCUG 62974</strain>
    </source>
</reference>
<evidence type="ECO:0000313" key="1">
    <source>
        <dbReference type="EMBL" id="MFD0887212.1"/>
    </source>
</evidence>
<proteinExistence type="predicted"/>
<dbReference type="Proteomes" id="UP001597024">
    <property type="component" value="Unassembled WGS sequence"/>
</dbReference>
<evidence type="ECO:0000313" key="2">
    <source>
        <dbReference type="Proteomes" id="UP001597024"/>
    </source>
</evidence>
<comment type="caution">
    <text evidence="1">The sequence shown here is derived from an EMBL/GenBank/DDBJ whole genome shotgun (WGS) entry which is preliminary data.</text>
</comment>
<sequence>MRNSTGVSMADLPEEEIGAQTLRRLSAAWPRRATIRTDLDRVTEAGDYAEEVPDYPLRFLPFAEHPDFQAVTDEQRRRVLTLAWLVYNERVVTAEEYVANPTFAMIAHGVFPGADRFEVVEAVQQAHIDETWHTYLHMIAMRRTRELRNVTSEPHYPHAVTYRMLLAEQAKCDERWQRDMLSFVWTVVSEISVNAYLELLSRDETIQPLHSLVTRLHSRDESAHGPVMLEVAKAVYAHLDRRQREFFTRAVPTALRAFVTQDFEVWPGILRHAGVAGATDIVNDSKSYRGSDLLVRDFSGVKHLIREMELDVQLDGF</sequence>
<keyword evidence="2" id="KW-1185">Reference proteome</keyword>
<protein>
    <submittedName>
        <fullName evidence="1">Diiron oxygenase</fullName>
    </submittedName>
</protein>
<dbReference type="Pfam" id="PF11583">
    <property type="entry name" value="AurF"/>
    <property type="match status" value="1"/>
</dbReference>
<dbReference type="Gene3D" id="1.10.620.20">
    <property type="entry name" value="Ribonucleotide Reductase, subunit A"/>
    <property type="match status" value="1"/>
</dbReference>
<organism evidence="1 2">
    <name type="scientific">Streptosporangium algeriense</name>
    <dbReference type="NCBI Taxonomy" id="1682748"/>
    <lineage>
        <taxon>Bacteria</taxon>
        <taxon>Bacillati</taxon>
        <taxon>Actinomycetota</taxon>
        <taxon>Actinomycetes</taxon>
        <taxon>Streptosporangiales</taxon>
        <taxon>Streptosporangiaceae</taxon>
        <taxon>Streptosporangium</taxon>
    </lineage>
</organism>